<reference evidence="3 4" key="1">
    <citation type="submission" date="2016-04" db="EMBL/GenBank/DDBJ databases">
        <title>The genome of Intoshia linei affirms orthonectids as highly simplified spiralians.</title>
        <authorList>
            <person name="Mikhailov K.V."/>
            <person name="Slusarev G.S."/>
            <person name="Nikitin M.A."/>
            <person name="Logacheva M.D."/>
            <person name="Penin A."/>
            <person name="Aleoshin V."/>
            <person name="Panchin Y.V."/>
        </authorList>
    </citation>
    <scope>NUCLEOTIDE SEQUENCE [LARGE SCALE GENOMIC DNA]</scope>
    <source>
        <strain evidence="3">Intl2013</strain>
        <tissue evidence="3">Whole animal</tissue>
    </source>
</reference>
<keyword evidence="4" id="KW-1185">Reference proteome</keyword>
<feature type="region of interest" description="Disordered" evidence="1">
    <location>
        <begin position="268"/>
        <end position="290"/>
    </location>
</feature>
<gene>
    <name evidence="3" type="ORF">A3Q56_07882</name>
</gene>
<comment type="caution">
    <text evidence="3">The sequence shown here is derived from an EMBL/GenBank/DDBJ whole genome shotgun (WGS) entry which is preliminary data.</text>
</comment>
<dbReference type="InterPro" id="IPR006020">
    <property type="entry name" value="PTB/PI_dom"/>
</dbReference>
<evidence type="ECO:0000256" key="1">
    <source>
        <dbReference type="SAM" id="MobiDB-lite"/>
    </source>
</evidence>
<accession>A0A177AQY5</accession>
<sequence>MHFPQTLRIKNLFTRKKSLILKNVYYKKYKICYIGNMTINYHHGIIDPVHKSVNTLLKAIPKSRSTDMKLLILPSQLSAQTKEQGTTIWNYNRMLGMHLLETGKCCIFWIYKHVDKKMRQIIRLHVAFCPNESTAVEIVENTMHNRKFASKIAINEKIRRDEMRRFYEHFDLGENMCIGKNTFSVRRRELIQKNYSSRTENCCNLEPIIEEPSDIDSDYSEIYRMDLHQLESLDFRQNDSKNSTNYKEAEKSALSILLQKMLYINSKESSDSGTSCNSAETNNSENTKKHVTEYSYPTNIVSTFKFNCNRTLGSNLSDDYFNDFSPLIPVPKRKVESNDDIFVTSITNLKQRSYSLTNLSNKSQQNVHVMNGDTINHLIENSQLESQCDDTVYPVTEFF</sequence>
<evidence type="ECO:0000313" key="4">
    <source>
        <dbReference type="Proteomes" id="UP000078046"/>
    </source>
</evidence>
<proteinExistence type="predicted"/>
<feature type="compositionally biased region" description="Polar residues" evidence="1">
    <location>
        <begin position="271"/>
        <end position="285"/>
    </location>
</feature>
<dbReference type="Proteomes" id="UP000078046">
    <property type="component" value="Unassembled WGS sequence"/>
</dbReference>
<feature type="domain" description="PID" evidence="2">
    <location>
        <begin position="28"/>
        <end position="194"/>
    </location>
</feature>
<dbReference type="Pfam" id="PF14719">
    <property type="entry name" value="PID_2"/>
    <property type="match status" value="1"/>
</dbReference>
<evidence type="ECO:0000259" key="2">
    <source>
        <dbReference type="Pfam" id="PF14719"/>
    </source>
</evidence>
<dbReference type="EMBL" id="LWCA01001859">
    <property type="protein sequence ID" value="OAF64409.1"/>
    <property type="molecule type" value="Genomic_DNA"/>
</dbReference>
<dbReference type="AlphaFoldDB" id="A0A177AQY5"/>
<name>A0A177AQY5_9BILA</name>
<evidence type="ECO:0000313" key="3">
    <source>
        <dbReference type="EMBL" id="OAF64409.1"/>
    </source>
</evidence>
<organism evidence="3 4">
    <name type="scientific">Intoshia linei</name>
    <dbReference type="NCBI Taxonomy" id="1819745"/>
    <lineage>
        <taxon>Eukaryota</taxon>
        <taxon>Metazoa</taxon>
        <taxon>Spiralia</taxon>
        <taxon>Lophotrochozoa</taxon>
        <taxon>Mesozoa</taxon>
        <taxon>Orthonectida</taxon>
        <taxon>Rhopaluridae</taxon>
        <taxon>Intoshia</taxon>
    </lineage>
</organism>
<protein>
    <recommendedName>
        <fullName evidence="2">PID domain-containing protein</fullName>
    </recommendedName>
</protein>